<keyword evidence="4" id="KW-0186">Copper</keyword>
<dbReference type="InterPro" id="IPR001117">
    <property type="entry name" value="Cu-oxidase_2nd"/>
</dbReference>
<dbReference type="Pfam" id="PF00394">
    <property type="entry name" value="Cu-oxidase"/>
    <property type="match status" value="1"/>
</dbReference>
<dbReference type="InterPro" id="IPR033138">
    <property type="entry name" value="Cu_oxidase_CS"/>
</dbReference>
<comment type="similarity">
    <text evidence="1">Belongs to the multicopper oxidase family.</text>
</comment>
<feature type="domain" description="Plastocyanin-like" evidence="5">
    <location>
        <begin position="152"/>
        <end position="319"/>
    </location>
</feature>
<evidence type="ECO:0000256" key="3">
    <source>
        <dbReference type="ARBA" id="ARBA00023002"/>
    </source>
</evidence>
<dbReference type="PROSITE" id="PS00079">
    <property type="entry name" value="MULTICOPPER_OXIDASE1"/>
    <property type="match status" value="1"/>
</dbReference>
<dbReference type="OrthoDB" id="2121828at2759"/>
<feature type="domain" description="Plastocyanin-like" evidence="7">
    <location>
        <begin position="35"/>
        <end position="143"/>
    </location>
</feature>
<dbReference type="PANTHER" id="PTHR11709">
    <property type="entry name" value="MULTI-COPPER OXIDASE"/>
    <property type="match status" value="1"/>
</dbReference>
<evidence type="ECO:0000256" key="2">
    <source>
        <dbReference type="ARBA" id="ARBA00022723"/>
    </source>
</evidence>
<reference evidence="8 9" key="1">
    <citation type="journal article" date="2018" name="Nat. Ecol. Evol.">
        <title>Pezizomycetes genomes reveal the molecular basis of ectomycorrhizal truffle lifestyle.</title>
        <authorList>
            <person name="Murat C."/>
            <person name="Payen T."/>
            <person name="Noel B."/>
            <person name="Kuo A."/>
            <person name="Morin E."/>
            <person name="Chen J."/>
            <person name="Kohler A."/>
            <person name="Krizsan K."/>
            <person name="Balestrini R."/>
            <person name="Da Silva C."/>
            <person name="Montanini B."/>
            <person name="Hainaut M."/>
            <person name="Levati E."/>
            <person name="Barry K.W."/>
            <person name="Belfiori B."/>
            <person name="Cichocki N."/>
            <person name="Clum A."/>
            <person name="Dockter R.B."/>
            <person name="Fauchery L."/>
            <person name="Guy J."/>
            <person name="Iotti M."/>
            <person name="Le Tacon F."/>
            <person name="Lindquist E.A."/>
            <person name="Lipzen A."/>
            <person name="Malagnac F."/>
            <person name="Mello A."/>
            <person name="Molinier V."/>
            <person name="Miyauchi S."/>
            <person name="Poulain J."/>
            <person name="Riccioni C."/>
            <person name="Rubini A."/>
            <person name="Sitrit Y."/>
            <person name="Splivallo R."/>
            <person name="Traeger S."/>
            <person name="Wang M."/>
            <person name="Zifcakova L."/>
            <person name="Wipf D."/>
            <person name="Zambonelli A."/>
            <person name="Paolocci F."/>
            <person name="Nowrousian M."/>
            <person name="Ottonello S."/>
            <person name="Baldrian P."/>
            <person name="Spatafora J.W."/>
            <person name="Henrissat B."/>
            <person name="Nagy L.G."/>
            <person name="Aury J.M."/>
            <person name="Wincker P."/>
            <person name="Grigoriev I.V."/>
            <person name="Bonfante P."/>
            <person name="Martin F.M."/>
        </authorList>
    </citation>
    <scope>NUCLEOTIDE SEQUENCE [LARGE SCALE GENOMIC DNA]</scope>
    <source>
        <strain evidence="8 9">CCBAS932</strain>
    </source>
</reference>
<dbReference type="Proteomes" id="UP000277580">
    <property type="component" value="Unassembled WGS sequence"/>
</dbReference>
<dbReference type="InterPro" id="IPR045087">
    <property type="entry name" value="Cu-oxidase_fam"/>
</dbReference>
<dbReference type="SUPFAM" id="SSF49503">
    <property type="entry name" value="Cupredoxins"/>
    <property type="match status" value="3"/>
</dbReference>
<keyword evidence="3" id="KW-0560">Oxidoreductase</keyword>
<dbReference type="PANTHER" id="PTHR11709:SF414">
    <property type="entry name" value="ADR239WP"/>
    <property type="match status" value="1"/>
</dbReference>
<gene>
    <name evidence="8" type="ORF">P167DRAFT_551443</name>
</gene>
<evidence type="ECO:0000259" key="6">
    <source>
        <dbReference type="Pfam" id="PF07731"/>
    </source>
</evidence>
<sequence length="570" mass="62873">MGRDPDDYVLDPEWDVNAPPTTRYYNLTLTEAVGSPDGVLRTLLLLNSQFPGPLIRANTNDTLHITLHNHSPNSTSLHWHGQHQRGTPWMDGTVGITSCPIPPGSSFTYVFTVTQTSGTYWYHAHFSTTRIDGVFGPLIIHAPDEQRVSSDRVLMVQDYYHDVSAAMLKGYLAPDNENAEPVPDGALINGRGRVDCASVAQGRVCNESWGGGMQYVGVEMGGVHRVRFVNVGALAEFDIEIDDHEMTLIEADGTPLTPTPLHRLRINIAQRYTVLLRATSPSTSSQPTFWLRARMLPHCFATIPPTLDPEVRAILHYTPSPPPLAPHNPHLLPTTTPRSASQDLECKDLNTTLLTPSPAIHPPPAAETLIRLRSNFEIGAYALARGYFNASSWRPAQTPTLVSIVDGLRSHNASFAANETTDTGAMSAFDVGRQLVVRVAAGTVVDVLIDNFDDGNHPFHLHGHRFWVLGQGKGYYDMGGYGSGEGLEVRNPLVRDTVTVEAYGWVLVRVRMDNVGVWAMHCHIVWHAEAGMVMQFYVPEAVREGCAVPERQRGGGIEDEVFMREWVDRG</sequence>
<dbReference type="Pfam" id="PF07732">
    <property type="entry name" value="Cu-oxidase_3"/>
    <property type="match status" value="1"/>
</dbReference>
<evidence type="ECO:0000256" key="4">
    <source>
        <dbReference type="ARBA" id="ARBA00023008"/>
    </source>
</evidence>
<dbReference type="GO" id="GO:0005507">
    <property type="term" value="F:copper ion binding"/>
    <property type="evidence" value="ECO:0007669"/>
    <property type="project" value="InterPro"/>
</dbReference>
<accession>A0A3N4L0A8</accession>
<dbReference type="Pfam" id="PF07731">
    <property type="entry name" value="Cu-oxidase_2"/>
    <property type="match status" value="1"/>
</dbReference>
<dbReference type="InterPro" id="IPR008972">
    <property type="entry name" value="Cupredoxin"/>
</dbReference>
<dbReference type="InterPro" id="IPR011707">
    <property type="entry name" value="Cu-oxidase-like_N"/>
</dbReference>
<proteinExistence type="inferred from homology"/>
<evidence type="ECO:0008006" key="10">
    <source>
        <dbReference type="Google" id="ProtNLM"/>
    </source>
</evidence>
<name>A0A3N4L0A8_9PEZI</name>
<evidence type="ECO:0000256" key="1">
    <source>
        <dbReference type="ARBA" id="ARBA00010609"/>
    </source>
</evidence>
<dbReference type="InterPro" id="IPR002355">
    <property type="entry name" value="Cu_oxidase_Cu_BS"/>
</dbReference>
<dbReference type="CDD" id="cd13910">
    <property type="entry name" value="CuRO_3_MCO_like_4"/>
    <property type="match status" value="1"/>
</dbReference>
<organism evidence="8 9">
    <name type="scientific">Morchella conica CCBAS932</name>
    <dbReference type="NCBI Taxonomy" id="1392247"/>
    <lineage>
        <taxon>Eukaryota</taxon>
        <taxon>Fungi</taxon>
        <taxon>Dikarya</taxon>
        <taxon>Ascomycota</taxon>
        <taxon>Pezizomycotina</taxon>
        <taxon>Pezizomycetes</taxon>
        <taxon>Pezizales</taxon>
        <taxon>Morchellaceae</taxon>
        <taxon>Morchella</taxon>
    </lineage>
</organism>
<dbReference type="GO" id="GO:0016491">
    <property type="term" value="F:oxidoreductase activity"/>
    <property type="evidence" value="ECO:0007669"/>
    <property type="project" value="UniProtKB-KW"/>
</dbReference>
<dbReference type="STRING" id="1392247.A0A3N4L0A8"/>
<keyword evidence="9" id="KW-1185">Reference proteome</keyword>
<dbReference type="InterPro" id="IPR011706">
    <property type="entry name" value="Cu-oxidase_C"/>
</dbReference>
<dbReference type="CDD" id="cd13857">
    <property type="entry name" value="CuRO_1_Diphenol_Ox"/>
    <property type="match status" value="1"/>
</dbReference>
<dbReference type="AlphaFoldDB" id="A0A3N4L0A8"/>
<dbReference type="EMBL" id="ML119109">
    <property type="protein sequence ID" value="RPB16250.1"/>
    <property type="molecule type" value="Genomic_DNA"/>
</dbReference>
<keyword evidence="2" id="KW-0479">Metal-binding</keyword>
<dbReference type="Gene3D" id="2.60.40.420">
    <property type="entry name" value="Cupredoxins - blue copper proteins"/>
    <property type="match status" value="3"/>
</dbReference>
<evidence type="ECO:0000259" key="5">
    <source>
        <dbReference type="Pfam" id="PF00394"/>
    </source>
</evidence>
<evidence type="ECO:0000313" key="8">
    <source>
        <dbReference type="EMBL" id="RPB16250.1"/>
    </source>
</evidence>
<evidence type="ECO:0000313" key="9">
    <source>
        <dbReference type="Proteomes" id="UP000277580"/>
    </source>
</evidence>
<protein>
    <recommendedName>
        <fullName evidence="10">Multicopper oxidase</fullName>
    </recommendedName>
</protein>
<feature type="domain" description="Plastocyanin-like" evidence="6">
    <location>
        <begin position="415"/>
        <end position="540"/>
    </location>
</feature>
<evidence type="ECO:0000259" key="7">
    <source>
        <dbReference type="Pfam" id="PF07732"/>
    </source>
</evidence>
<dbReference type="InParanoid" id="A0A3N4L0A8"/>
<dbReference type="PROSITE" id="PS00080">
    <property type="entry name" value="MULTICOPPER_OXIDASE2"/>
    <property type="match status" value="1"/>
</dbReference>